<dbReference type="PANTHER" id="PTHR20858:SF17">
    <property type="entry name" value="HYDROXYMETHYLPYRIMIDINE_PHOSPHOMETHYLPYRIMIDINE KINASE THI20-RELATED"/>
    <property type="match status" value="1"/>
</dbReference>
<dbReference type="InterPro" id="IPR029056">
    <property type="entry name" value="Ribokinase-like"/>
</dbReference>
<sequence length="275" mass="28662">MSTEPGRVPNVLSVAGSDPSGGAGIQADLKTFGALGAHGCAVLTALTAQSTQGVTGVHAVPPRFIREQVETLVADVTLAAVKVGMLGSADVVRAVHELAQEGLLPNLVLDPVMVSTAGSRLLDEDAVEELRALASHADLITPNLPEAAVLLGRDPQDMAEGPAQMMDEARALLDLGCPRVLLKGGHASGEHVLDLLVDTLGAHELGGPRVATPHTHGTGCSLSSAITALRPRRDSWLEAVTDARSWLVGALEHGHELSVGQGPGPVHHFWQLWER</sequence>
<comment type="pathway">
    <text evidence="4">Cofactor biosynthesis; thiamine diphosphate biosynthesis; 4-amino-2-methyl-5-diphosphomethylpyrimidine from 5-amino-1-(5-phospho-D-ribosyl)imidazole: step 3/3.</text>
</comment>
<protein>
    <submittedName>
        <fullName evidence="12">Bifunctional hydroxymethylpyrimidine kinase/phosphomethylpyrimidine kinase</fullName>
        <ecNumber evidence="12">2.7.1.49</ecNumber>
        <ecNumber evidence="12">2.7.4.7</ecNumber>
    </submittedName>
</protein>
<evidence type="ECO:0000256" key="5">
    <source>
        <dbReference type="ARBA" id="ARBA00022679"/>
    </source>
</evidence>
<dbReference type="AlphaFoldDB" id="A0A5J6V5Q4"/>
<dbReference type="CDD" id="cd01169">
    <property type="entry name" value="HMPP_kinase"/>
    <property type="match status" value="1"/>
</dbReference>
<feature type="domain" description="Pyridoxamine kinase/Phosphomethylpyrimidine kinase" evidence="11">
    <location>
        <begin position="18"/>
        <end position="267"/>
    </location>
</feature>
<comment type="function">
    <text evidence="3">Catalyzes the phosphorylation of hydroxymethylpyrimidine phosphate (HMP-P) to HMP-PP, and of HMP to HMP-P.</text>
</comment>
<dbReference type="GO" id="GO:0008972">
    <property type="term" value="F:phosphomethylpyrimidine kinase activity"/>
    <property type="evidence" value="ECO:0007669"/>
    <property type="project" value="UniProtKB-EC"/>
</dbReference>
<evidence type="ECO:0000256" key="2">
    <source>
        <dbReference type="ARBA" id="ARBA00000565"/>
    </source>
</evidence>
<evidence type="ECO:0000256" key="8">
    <source>
        <dbReference type="ARBA" id="ARBA00022840"/>
    </source>
</evidence>
<feature type="region of interest" description="Disordered" evidence="10">
    <location>
        <begin position="1"/>
        <end position="21"/>
    </location>
</feature>
<dbReference type="InterPro" id="IPR013749">
    <property type="entry name" value="PM/HMP-P_kinase-1"/>
</dbReference>
<dbReference type="EC" id="2.7.4.7" evidence="12"/>
<evidence type="ECO:0000256" key="3">
    <source>
        <dbReference type="ARBA" id="ARBA00003848"/>
    </source>
</evidence>
<accession>A0A5J6V5Q4</accession>
<proteinExistence type="predicted"/>
<comment type="catalytic activity">
    <reaction evidence="1">
        <text>4-amino-5-hydroxymethyl-2-methylpyrimidine + ATP = 4-amino-2-methyl-5-(phosphooxymethyl)pyrimidine + ADP + H(+)</text>
        <dbReference type="Rhea" id="RHEA:23096"/>
        <dbReference type="ChEBI" id="CHEBI:15378"/>
        <dbReference type="ChEBI" id="CHEBI:16892"/>
        <dbReference type="ChEBI" id="CHEBI:30616"/>
        <dbReference type="ChEBI" id="CHEBI:58354"/>
        <dbReference type="ChEBI" id="CHEBI:456216"/>
        <dbReference type="EC" id="2.7.1.49"/>
    </reaction>
</comment>
<dbReference type="OrthoDB" id="34166at2"/>
<dbReference type="GO" id="GO:0008902">
    <property type="term" value="F:hydroxymethylpyrimidine kinase activity"/>
    <property type="evidence" value="ECO:0007669"/>
    <property type="project" value="UniProtKB-EC"/>
</dbReference>
<dbReference type="GO" id="GO:0005524">
    <property type="term" value="F:ATP binding"/>
    <property type="evidence" value="ECO:0007669"/>
    <property type="project" value="UniProtKB-KW"/>
</dbReference>
<reference evidence="12 13" key="1">
    <citation type="submission" date="2019-09" db="EMBL/GenBank/DDBJ databases">
        <title>Serinicoccus pratensis sp. nov., isolated from meadow soil.</title>
        <authorList>
            <person name="Zhang W."/>
        </authorList>
    </citation>
    <scope>NUCLEOTIDE SEQUENCE [LARGE SCALE GENOMIC DNA]</scope>
    <source>
        <strain evidence="12 13">W204</strain>
    </source>
</reference>
<dbReference type="PANTHER" id="PTHR20858">
    <property type="entry name" value="PHOSPHOMETHYLPYRIMIDINE KINASE"/>
    <property type="match status" value="1"/>
</dbReference>
<evidence type="ECO:0000313" key="12">
    <source>
        <dbReference type="EMBL" id="QFG68353.1"/>
    </source>
</evidence>
<evidence type="ECO:0000256" key="9">
    <source>
        <dbReference type="ARBA" id="ARBA00022977"/>
    </source>
</evidence>
<dbReference type="Proteomes" id="UP000326546">
    <property type="component" value="Chromosome"/>
</dbReference>
<dbReference type="Gene3D" id="3.40.1190.20">
    <property type="match status" value="1"/>
</dbReference>
<keyword evidence="13" id="KW-1185">Reference proteome</keyword>
<keyword evidence="7 12" id="KW-0418">Kinase</keyword>
<dbReference type="GO" id="GO:0009229">
    <property type="term" value="P:thiamine diphosphate biosynthetic process"/>
    <property type="evidence" value="ECO:0007669"/>
    <property type="project" value="UniProtKB-UniPathway"/>
</dbReference>
<dbReference type="FunFam" id="3.40.1190.20:FF:000003">
    <property type="entry name" value="Phosphomethylpyrimidine kinase ThiD"/>
    <property type="match status" value="1"/>
</dbReference>
<dbReference type="EMBL" id="CP044427">
    <property type="protein sequence ID" value="QFG68353.1"/>
    <property type="molecule type" value="Genomic_DNA"/>
</dbReference>
<comment type="catalytic activity">
    <reaction evidence="2">
        <text>4-amino-2-methyl-5-(phosphooxymethyl)pyrimidine + ATP = 4-amino-2-methyl-5-(diphosphooxymethyl)pyrimidine + ADP</text>
        <dbReference type="Rhea" id="RHEA:19893"/>
        <dbReference type="ChEBI" id="CHEBI:30616"/>
        <dbReference type="ChEBI" id="CHEBI:57841"/>
        <dbReference type="ChEBI" id="CHEBI:58354"/>
        <dbReference type="ChEBI" id="CHEBI:456216"/>
        <dbReference type="EC" id="2.7.4.7"/>
    </reaction>
</comment>
<dbReference type="RefSeq" id="WP_158060741.1">
    <property type="nucleotide sequence ID" value="NZ_CP044427.1"/>
</dbReference>
<dbReference type="UniPathway" id="UPA00060">
    <property type="reaction ID" value="UER00138"/>
</dbReference>
<dbReference type="KEGG" id="serw:FY030_06175"/>
<keyword evidence="5 12" id="KW-0808">Transferase</keyword>
<dbReference type="GO" id="GO:0005829">
    <property type="term" value="C:cytosol"/>
    <property type="evidence" value="ECO:0007669"/>
    <property type="project" value="TreeGrafter"/>
</dbReference>
<dbReference type="Pfam" id="PF08543">
    <property type="entry name" value="Phos_pyr_kin"/>
    <property type="match status" value="1"/>
</dbReference>
<evidence type="ECO:0000256" key="6">
    <source>
        <dbReference type="ARBA" id="ARBA00022741"/>
    </source>
</evidence>
<dbReference type="GO" id="GO:0009228">
    <property type="term" value="P:thiamine biosynthetic process"/>
    <property type="evidence" value="ECO:0007669"/>
    <property type="project" value="UniProtKB-KW"/>
</dbReference>
<evidence type="ECO:0000256" key="1">
    <source>
        <dbReference type="ARBA" id="ARBA00000151"/>
    </source>
</evidence>
<dbReference type="SUPFAM" id="SSF53613">
    <property type="entry name" value="Ribokinase-like"/>
    <property type="match status" value="1"/>
</dbReference>
<name>A0A5J6V5Q4_9MICO</name>
<evidence type="ECO:0000259" key="11">
    <source>
        <dbReference type="Pfam" id="PF08543"/>
    </source>
</evidence>
<gene>
    <name evidence="12" type="primary">thiD</name>
    <name evidence="12" type="ORF">FY030_06175</name>
</gene>
<keyword evidence="8" id="KW-0067">ATP-binding</keyword>
<evidence type="ECO:0000256" key="7">
    <source>
        <dbReference type="ARBA" id="ARBA00022777"/>
    </source>
</evidence>
<dbReference type="NCBIfam" id="TIGR00097">
    <property type="entry name" value="HMP-P_kinase"/>
    <property type="match status" value="1"/>
</dbReference>
<dbReference type="InterPro" id="IPR004399">
    <property type="entry name" value="HMP/HMP-P_kinase_dom"/>
</dbReference>
<organism evidence="12 13">
    <name type="scientific">Ornithinimicrobium pratense</name>
    <dbReference type="NCBI Taxonomy" id="2593973"/>
    <lineage>
        <taxon>Bacteria</taxon>
        <taxon>Bacillati</taxon>
        <taxon>Actinomycetota</taxon>
        <taxon>Actinomycetes</taxon>
        <taxon>Micrococcales</taxon>
        <taxon>Ornithinimicrobiaceae</taxon>
        <taxon>Ornithinimicrobium</taxon>
    </lineage>
</organism>
<keyword evidence="6" id="KW-0547">Nucleotide-binding</keyword>
<evidence type="ECO:0000313" key="13">
    <source>
        <dbReference type="Proteomes" id="UP000326546"/>
    </source>
</evidence>
<keyword evidence="9" id="KW-0784">Thiamine biosynthesis</keyword>
<dbReference type="EC" id="2.7.1.49" evidence="12"/>
<evidence type="ECO:0000256" key="4">
    <source>
        <dbReference type="ARBA" id="ARBA00004769"/>
    </source>
</evidence>
<evidence type="ECO:0000256" key="10">
    <source>
        <dbReference type="SAM" id="MobiDB-lite"/>
    </source>
</evidence>